<dbReference type="GO" id="GO:0008718">
    <property type="term" value="F:D-amino-acid dehydrogenase activity"/>
    <property type="evidence" value="ECO:0007669"/>
    <property type="project" value="TreeGrafter"/>
</dbReference>
<organism evidence="4 5">
    <name type="scientific">Roseospira visakhapatnamensis</name>
    <dbReference type="NCBI Taxonomy" id="390880"/>
    <lineage>
        <taxon>Bacteria</taxon>
        <taxon>Pseudomonadati</taxon>
        <taxon>Pseudomonadota</taxon>
        <taxon>Alphaproteobacteria</taxon>
        <taxon>Rhodospirillales</taxon>
        <taxon>Rhodospirillaceae</taxon>
        <taxon>Roseospira</taxon>
    </lineage>
</organism>
<protein>
    <submittedName>
        <fullName evidence="4">D-amino-acid dehydrogenase</fullName>
        <ecNumber evidence="4">1.4.99.-</ecNumber>
    </submittedName>
</protein>
<dbReference type="GO" id="GO:0005737">
    <property type="term" value="C:cytoplasm"/>
    <property type="evidence" value="ECO:0007669"/>
    <property type="project" value="TreeGrafter"/>
</dbReference>
<dbReference type="PANTHER" id="PTHR13847:SF280">
    <property type="entry name" value="D-AMINO ACID DEHYDROGENASE"/>
    <property type="match status" value="1"/>
</dbReference>
<dbReference type="AlphaFoldDB" id="A0A7W6W8B2"/>
<feature type="domain" description="FAD dependent oxidoreductase" evidence="3">
    <location>
        <begin position="2"/>
        <end position="403"/>
    </location>
</feature>
<dbReference type="GO" id="GO:0005886">
    <property type="term" value="C:plasma membrane"/>
    <property type="evidence" value="ECO:0007669"/>
    <property type="project" value="TreeGrafter"/>
</dbReference>
<dbReference type="GO" id="GO:0055130">
    <property type="term" value="P:D-alanine catabolic process"/>
    <property type="evidence" value="ECO:0007669"/>
    <property type="project" value="TreeGrafter"/>
</dbReference>
<accession>A0A7W6W8B2</accession>
<dbReference type="Gene3D" id="3.50.50.60">
    <property type="entry name" value="FAD/NAD(P)-binding domain"/>
    <property type="match status" value="2"/>
</dbReference>
<gene>
    <name evidence="4" type="ORF">GGD89_000224</name>
</gene>
<dbReference type="SUPFAM" id="SSF51905">
    <property type="entry name" value="FAD/NAD(P)-binding domain"/>
    <property type="match status" value="1"/>
</dbReference>
<evidence type="ECO:0000259" key="3">
    <source>
        <dbReference type="Pfam" id="PF01266"/>
    </source>
</evidence>
<dbReference type="EC" id="1.4.99.-" evidence="4"/>
<dbReference type="RefSeq" id="WP_184042246.1">
    <property type="nucleotide sequence ID" value="NZ_JACIGK010000001.1"/>
</dbReference>
<dbReference type="NCBIfam" id="NF001933">
    <property type="entry name" value="PRK00711.1"/>
    <property type="match status" value="1"/>
</dbReference>
<comment type="similarity">
    <text evidence="1">Belongs to the DadA oxidoreductase family.</text>
</comment>
<keyword evidence="2 4" id="KW-0560">Oxidoreductase</keyword>
<name>A0A7W6W8B2_9PROT</name>
<dbReference type="PANTHER" id="PTHR13847">
    <property type="entry name" value="SARCOSINE DEHYDROGENASE-RELATED"/>
    <property type="match status" value="1"/>
</dbReference>
<reference evidence="4 5" key="1">
    <citation type="submission" date="2020-08" db="EMBL/GenBank/DDBJ databases">
        <title>Genome sequencing of Purple Non-Sulfur Bacteria from various extreme environments.</title>
        <authorList>
            <person name="Mayer M."/>
        </authorList>
    </citation>
    <scope>NUCLEOTIDE SEQUENCE [LARGE SCALE GENOMIC DNA]</scope>
    <source>
        <strain evidence="4 5">JA131</strain>
    </source>
</reference>
<evidence type="ECO:0000256" key="1">
    <source>
        <dbReference type="ARBA" id="ARBA00009410"/>
    </source>
</evidence>
<evidence type="ECO:0000256" key="2">
    <source>
        <dbReference type="ARBA" id="ARBA00023002"/>
    </source>
</evidence>
<dbReference type="InterPro" id="IPR036188">
    <property type="entry name" value="FAD/NAD-bd_sf"/>
</dbReference>
<dbReference type="SUPFAM" id="SSF54373">
    <property type="entry name" value="FAD-linked reductases, C-terminal domain"/>
    <property type="match status" value="1"/>
</dbReference>
<dbReference type="Gene3D" id="3.30.9.10">
    <property type="entry name" value="D-Amino Acid Oxidase, subunit A, domain 2"/>
    <property type="match status" value="1"/>
</dbReference>
<evidence type="ECO:0000313" key="4">
    <source>
        <dbReference type="EMBL" id="MBB4264618.1"/>
    </source>
</evidence>
<dbReference type="EMBL" id="JACIGK010000001">
    <property type="protein sequence ID" value="MBB4264618.1"/>
    <property type="molecule type" value="Genomic_DNA"/>
</dbReference>
<sequence>MRVLVLGAGVIGATTAYVLAREGHAVTLVDRRDGPGLEASYANGGQIAASHAEPWAGPSTPLKLLAWLGRDDAPLQLRWARWDPAFWAWGLRFLANCPPARQARNLDRLVRLALDSRQRLVELRADLDLRYDARTEGILHIYRQRRSLEQARRAGAVMSAAGLDRHAISIEEAVAREPALAHVAPTLAGAFYSPGDESGDAHAFTRAMAEHARRLGARLMYGTAVTGLERGRGRARDRVAAVRTDRGRLEGDAVVLALGSLSPRLTRPLGLRLPVYPAKGYSITLDTRGYDGAPTVSVTDDEQKMVFSRLGDRLRCAGTAALEGWGTTLNPARVALTLRNARALFPRGGNYDDPDPWCGLRPATPGSVPLLGRAPGFDNLLLNTGHGTLGWTLACGSAQVTADVLAGREPAVPIGD</sequence>
<proteinExistence type="inferred from homology"/>
<evidence type="ECO:0000313" key="5">
    <source>
        <dbReference type="Proteomes" id="UP000554286"/>
    </source>
</evidence>
<comment type="caution">
    <text evidence="4">The sequence shown here is derived from an EMBL/GenBank/DDBJ whole genome shotgun (WGS) entry which is preliminary data.</text>
</comment>
<dbReference type="Proteomes" id="UP000554286">
    <property type="component" value="Unassembled WGS sequence"/>
</dbReference>
<keyword evidence="5" id="KW-1185">Reference proteome</keyword>
<dbReference type="Pfam" id="PF01266">
    <property type="entry name" value="DAO"/>
    <property type="match status" value="1"/>
</dbReference>
<dbReference type="InterPro" id="IPR006076">
    <property type="entry name" value="FAD-dep_OxRdtase"/>
</dbReference>